<dbReference type="SUPFAM" id="SSF56529">
    <property type="entry name" value="FAH"/>
    <property type="match status" value="1"/>
</dbReference>
<dbReference type="InterPro" id="IPR036663">
    <property type="entry name" value="Fumarylacetoacetase_C_sf"/>
</dbReference>
<reference evidence="4" key="1">
    <citation type="submission" date="2021-10" db="EMBL/GenBank/DDBJ databases">
        <authorList>
            <person name="Piombo E."/>
        </authorList>
    </citation>
    <scope>NUCLEOTIDE SEQUENCE</scope>
</reference>
<keyword evidence="5" id="KW-1185">Reference proteome</keyword>
<dbReference type="Pfam" id="PF01557">
    <property type="entry name" value="FAA_hydrolase"/>
    <property type="match status" value="1"/>
</dbReference>
<organism evidence="4 5">
    <name type="scientific">Clonostachys solani</name>
    <dbReference type="NCBI Taxonomy" id="160281"/>
    <lineage>
        <taxon>Eukaryota</taxon>
        <taxon>Fungi</taxon>
        <taxon>Dikarya</taxon>
        <taxon>Ascomycota</taxon>
        <taxon>Pezizomycotina</taxon>
        <taxon>Sordariomycetes</taxon>
        <taxon>Hypocreomycetidae</taxon>
        <taxon>Hypocreales</taxon>
        <taxon>Bionectriaceae</taxon>
        <taxon>Clonostachys</taxon>
    </lineage>
</organism>
<dbReference type="GO" id="GO:0046872">
    <property type="term" value="F:metal ion binding"/>
    <property type="evidence" value="ECO:0007669"/>
    <property type="project" value="UniProtKB-KW"/>
</dbReference>
<dbReference type="InterPro" id="IPR011234">
    <property type="entry name" value="Fumarylacetoacetase-like_C"/>
</dbReference>
<dbReference type="Proteomes" id="UP000775872">
    <property type="component" value="Unassembled WGS sequence"/>
</dbReference>
<feature type="domain" description="Fumarylacetoacetase-like C-terminal" evidence="3">
    <location>
        <begin position="129"/>
        <end position="285"/>
    </location>
</feature>
<gene>
    <name evidence="4" type="ORF">CSOL1703_00007724</name>
</gene>
<dbReference type="EMBL" id="CABFOC020000091">
    <property type="protein sequence ID" value="CAH0058701.1"/>
    <property type="molecule type" value="Genomic_DNA"/>
</dbReference>
<dbReference type="PANTHER" id="PTHR11820">
    <property type="entry name" value="ACYLPYRUVASE"/>
    <property type="match status" value="1"/>
</dbReference>
<dbReference type="GO" id="GO:0018773">
    <property type="term" value="F:acetylpyruvate hydrolase activity"/>
    <property type="evidence" value="ECO:0007669"/>
    <property type="project" value="TreeGrafter"/>
</dbReference>
<proteinExistence type="inferred from homology"/>
<evidence type="ECO:0000313" key="4">
    <source>
        <dbReference type="EMBL" id="CAH0058701.1"/>
    </source>
</evidence>
<evidence type="ECO:0000259" key="3">
    <source>
        <dbReference type="Pfam" id="PF01557"/>
    </source>
</evidence>
<accession>A0A9P0EPJ1</accession>
<evidence type="ECO:0000313" key="5">
    <source>
        <dbReference type="Proteomes" id="UP000775872"/>
    </source>
</evidence>
<name>A0A9P0EPJ1_9HYPO</name>
<dbReference type="OrthoDB" id="411064at2759"/>
<keyword evidence="2" id="KW-0479">Metal-binding</keyword>
<protein>
    <recommendedName>
        <fullName evidence="3">Fumarylacetoacetase-like C-terminal domain-containing protein</fullName>
    </recommendedName>
</protein>
<evidence type="ECO:0000256" key="1">
    <source>
        <dbReference type="ARBA" id="ARBA00010211"/>
    </source>
</evidence>
<comment type="similarity">
    <text evidence="1">Belongs to the FAH family.</text>
</comment>
<dbReference type="PANTHER" id="PTHR11820:SF7">
    <property type="entry name" value="ACYLPYRUVASE FAHD1, MITOCHONDRIAL"/>
    <property type="match status" value="1"/>
</dbReference>
<evidence type="ECO:0000256" key="2">
    <source>
        <dbReference type="ARBA" id="ARBA00022723"/>
    </source>
</evidence>
<dbReference type="Gene3D" id="3.90.850.10">
    <property type="entry name" value="Fumarylacetoacetase-like, C-terminal domain"/>
    <property type="match status" value="1"/>
</dbReference>
<comment type="caution">
    <text evidence="4">The sequence shown here is derived from an EMBL/GenBank/DDBJ whole genome shotgun (WGS) entry which is preliminary data.</text>
</comment>
<sequence length="291" mass="32187">MIQFTSLFRFRGEDGGIHYGEAGASLNHTRDSLTGRLVRIFQGGIPWDEGFKLSESRRKVVEVTSLFLHVKQPRSKLTLWNSKVLCPLPHTPIFICIGLNYKQHASEAGEQLCFIFRLRVDPLTLVLPEAELCLVIGKDCKDFKADNDISEYILGYTVGNDLSSRYWQNPERCGGQHGSAKSFDKFAPIGPVITSTKTIPNLATLQLECFVNGDKRQSSKLDDLIFDAPAILAHLTRGTTLRKGTVIMTGTPSGVAAFMKPPAWLQDGDVVEVRLDHVGSIKNKISLETAA</sequence>
<dbReference type="AlphaFoldDB" id="A0A9P0EPJ1"/>